<dbReference type="Pfam" id="PF04109">
    <property type="entry name" value="ATG9"/>
    <property type="match status" value="1"/>
</dbReference>
<evidence type="ECO:0000256" key="6">
    <source>
        <dbReference type="ARBA" id="ARBA00023055"/>
    </source>
</evidence>
<evidence type="ECO:0000256" key="7">
    <source>
        <dbReference type="ARBA" id="ARBA00023136"/>
    </source>
</evidence>
<evidence type="ECO:0000256" key="1">
    <source>
        <dbReference type="ARBA" id="ARBA00004127"/>
    </source>
</evidence>
<evidence type="ECO:0000313" key="9">
    <source>
        <dbReference type="EMBL" id="QHT04946.1"/>
    </source>
</evidence>
<feature type="transmembrane region" description="Helical" evidence="8">
    <location>
        <begin position="427"/>
        <end position="446"/>
    </location>
</feature>
<accession>A0A6C0CJJ1</accession>
<keyword evidence="2" id="KW-0813">Transport</keyword>
<keyword evidence="6" id="KW-0445">Lipid transport</keyword>
<dbReference type="GO" id="GO:0000407">
    <property type="term" value="C:phagophore assembly site"/>
    <property type="evidence" value="ECO:0007669"/>
    <property type="project" value="TreeGrafter"/>
</dbReference>
<keyword evidence="4 8" id="KW-1133">Transmembrane helix</keyword>
<dbReference type="InterPro" id="IPR007241">
    <property type="entry name" value="Autophagy-rel_prot_9"/>
</dbReference>
<organism evidence="9">
    <name type="scientific">viral metagenome</name>
    <dbReference type="NCBI Taxonomy" id="1070528"/>
    <lineage>
        <taxon>unclassified sequences</taxon>
        <taxon>metagenomes</taxon>
        <taxon>organismal metagenomes</taxon>
    </lineage>
</organism>
<feature type="transmembrane region" description="Helical" evidence="8">
    <location>
        <begin position="99"/>
        <end position="119"/>
    </location>
</feature>
<keyword evidence="5" id="KW-0072">Autophagy</keyword>
<dbReference type="GO" id="GO:0005776">
    <property type="term" value="C:autophagosome"/>
    <property type="evidence" value="ECO:0007669"/>
    <property type="project" value="TreeGrafter"/>
</dbReference>
<evidence type="ECO:0000256" key="5">
    <source>
        <dbReference type="ARBA" id="ARBA00023006"/>
    </source>
</evidence>
<feature type="transmembrane region" description="Helical" evidence="8">
    <location>
        <begin position="493"/>
        <end position="514"/>
    </location>
</feature>
<reference evidence="9" key="1">
    <citation type="journal article" date="2020" name="Nature">
        <title>Giant virus diversity and host interactions through global metagenomics.</title>
        <authorList>
            <person name="Schulz F."/>
            <person name="Roux S."/>
            <person name="Paez-Espino D."/>
            <person name="Jungbluth S."/>
            <person name="Walsh D.A."/>
            <person name="Denef V.J."/>
            <person name="McMahon K.D."/>
            <person name="Konstantinidis K.T."/>
            <person name="Eloe-Fadrosh E.A."/>
            <person name="Kyrpides N.C."/>
            <person name="Woyke T."/>
        </authorList>
    </citation>
    <scope>NUCLEOTIDE SEQUENCE</scope>
    <source>
        <strain evidence="9">GVMAG-M-3300021343-4</strain>
    </source>
</reference>
<dbReference type="GO" id="GO:0061709">
    <property type="term" value="P:reticulophagy"/>
    <property type="evidence" value="ECO:0007669"/>
    <property type="project" value="TreeGrafter"/>
</dbReference>
<feature type="transmembrane region" description="Helical" evidence="8">
    <location>
        <begin position="154"/>
        <end position="176"/>
    </location>
</feature>
<sequence>MSQEYKLVDSHIIDVDYGGGYDGGLEMPQIPDSFRGDSDSESQGFVSSASVSDDDTLSLLHDSMSSDHRYQPSGYHTFYKNFYKYYLDGGFRCAAMSTLLKIFILAFTIIFSTFLFIFVDWHSLFQCSRQNESKDPGVCNGHIIRHNIASYINWFHITYFVILSIYWIWCTMSLVMELKNSWNTGKYVTEVLKLTDDKLQMMSWDDLLKKQLRIQNANASEPSFDEHKVALMIMSTENYVIGMYNKKVIDTRIPFIGRCSKSQNFLTKNLEWNFNFCVTGFMYSKDTHLIDQDFINHPHLLSRRIIVIGFVNLLLTPIILTFMCLTFFFKHAEEFYKNPTQLANRTWTTYARWNFREFNELSHVFERRMNASIKPANEFVKTFPSQLASIISKFITFVFGSFVSVMIVFVLVDDSLLFKIEFLEKNLLWYLGVFLSIIAFSRPFIIQTREHYDCKEYLVNIAAHTHYLPKRWKSKANTPQIKEEFLGLFKYKIVVFLMEIFSVIVTPWIMWFSLARSADDIVKFVSQNTIRLDDVGDVCVLATFDFENHGNYKYGSVPEPSAENEGSTRMSRTRQGKMEKSFVNFKEQHPNWTSQYSRKGDMLMNNVNTSNASLASLPTNASVASLRDSNESMSQSTALLAMTLSKYGGDFK</sequence>
<evidence type="ECO:0000256" key="3">
    <source>
        <dbReference type="ARBA" id="ARBA00022692"/>
    </source>
</evidence>
<evidence type="ECO:0000256" key="4">
    <source>
        <dbReference type="ARBA" id="ARBA00022989"/>
    </source>
</evidence>
<dbReference type="GO" id="GO:0012505">
    <property type="term" value="C:endomembrane system"/>
    <property type="evidence" value="ECO:0007669"/>
    <property type="project" value="UniProtKB-SubCell"/>
</dbReference>
<evidence type="ECO:0000256" key="8">
    <source>
        <dbReference type="SAM" id="Phobius"/>
    </source>
</evidence>
<protein>
    <recommendedName>
        <fullName evidence="10">Autophagy-related protein 9</fullName>
    </recommendedName>
</protein>
<dbReference type="PANTHER" id="PTHR13038:SF10">
    <property type="entry name" value="AUTOPHAGY-RELATED PROTEIN 9"/>
    <property type="match status" value="1"/>
</dbReference>
<dbReference type="EMBL" id="MN739447">
    <property type="protein sequence ID" value="QHT04946.1"/>
    <property type="molecule type" value="Genomic_DNA"/>
</dbReference>
<dbReference type="GO" id="GO:0034727">
    <property type="term" value="P:piecemeal microautophagy of the nucleus"/>
    <property type="evidence" value="ECO:0007669"/>
    <property type="project" value="TreeGrafter"/>
</dbReference>
<dbReference type="GO" id="GO:0034497">
    <property type="term" value="P:protein localization to phagophore assembly site"/>
    <property type="evidence" value="ECO:0007669"/>
    <property type="project" value="TreeGrafter"/>
</dbReference>
<keyword evidence="3 8" id="KW-0812">Transmembrane</keyword>
<feature type="transmembrane region" description="Helical" evidence="8">
    <location>
        <begin position="390"/>
        <end position="412"/>
    </location>
</feature>
<dbReference type="PANTHER" id="PTHR13038">
    <property type="entry name" value="APG9 AUTOPHAGY 9"/>
    <property type="match status" value="1"/>
</dbReference>
<feature type="transmembrane region" description="Helical" evidence="8">
    <location>
        <begin position="305"/>
        <end position="329"/>
    </location>
</feature>
<name>A0A6C0CJJ1_9ZZZZ</name>
<keyword evidence="7 8" id="KW-0472">Membrane</keyword>
<evidence type="ECO:0000256" key="2">
    <source>
        <dbReference type="ARBA" id="ARBA00022448"/>
    </source>
</evidence>
<dbReference type="AlphaFoldDB" id="A0A6C0CJJ1"/>
<comment type="subcellular location">
    <subcellularLocation>
        <location evidence="1">Endomembrane system</location>
        <topology evidence="1">Multi-pass membrane protein</topology>
    </subcellularLocation>
</comment>
<proteinExistence type="predicted"/>
<dbReference type="GO" id="GO:0006869">
    <property type="term" value="P:lipid transport"/>
    <property type="evidence" value="ECO:0007669"/>
    <property type="project" value="UniProtKB-KW"/>
</dbReference>
<evidence type="ECO:0008006" key="10">
    <source>
        <dbReference type="Google" id="ProtNLM"/>
    </source>
</evidence>
<dbReference type="GO" id="GO:0000422">
    <property type="term" value="P:autophagy of mitochondrion"/>
    <property type="evidence" value="ECO:0007669"/>
    <property type="project" value="TreeGrafter"/>
</dbReference>